<sequence>MAGDDVLAELGLDSDFSDDSGTSDSLDLDALLPPSGTQSPEHKTSTGVLAPKEAPSAVGKLSEPEPPAKPGTEESMVLPPSRPSWLQESSEAEGTSSDEESHFDVEALLEAQHGDAHAPAETGSLEEQQHQSVPLAPRASSVQFEEPALVREADASDPDGKHGGGSSSEQLPHHPQQQSEIVHTIPSDPSCWNALSEQEALAPDAVEIPRDATDGTPQSGTVAQAVERLERAIRSRSTSPAPLVIHQPQLPRTHSQARTPDASPTRRSQANVDAETVEEAKPELIAKEPVPAPVPESTAPESESELLKRLEKANSAAEDLWQEQHRLEISCEVARSLGCVKAEAEIFLAQVAELRCRAELHSAAQERLGQLRAAAKAVAAPAKPEDLEELEGMLSKAQSSPEALRCMALDLRTRCRQKEAILRVKMEHEARRLRGQIFASIAARAKAEARLAQALAANKSAEAQHWRRTAKASLEMRRRLQDGGSPASRGSPSAARKAAFVPAARKPEK</sequence>
<dbReference type="OrthoDB" id="445994at2759"/>
<evidence type="ECO:0000313" key="3">
    <source>
        <dbReference type="Proteomes" id="UP000604046"/>
    </source>
</evidence>
<feature type="compositionally biased region" description="Low complexity" evidence="1">
    <location>
        <begin position="483"/>
        <end position="509"/>
    </location>
</feature>
<keyword evidence="3" id="KW-1185">Reference proteome</keyword>
<feature type="compositionally biased region" description="Low complexity" evidence="1">
    <location>
        <begin position="10"/>
        <end position="36"/>
    </location>
</feature>
<protein>
    <submittedName>
        <fullName evidence="2">Uncharacterized protein</fullName>
    </submittedName>
</protein>
<name>A0A812RGE0_9DINO</name>
<dbReference type="Proteomes" id="UP000604046">
    <property type="component" value="Unassembled WGS sequence"/>
</dbReference>
<evidence type="ECO:0000313" key="2">
    <source>
        <dbReference type="EMBL" id="CAE7436863.1"/>
    </source>
</evidence>
<reference evidence="2" key="1">
    <citation type="submission" date="2021-02" db="EMBL/GenBank/DDBJ databases">
        <authorList>
            <person name="Dougan E. K."/>
            <person name="Rhodes N."/>
            <person name="Thang M."/>
            <person name="Chan C."/>
        </authorList>
    </citation>
    <scope>NUCLEOTIDE SEQUENCE</scope>
</reference>
<dbReference type="EMBL" id="CAJNDS010002332">
    <property type="protein sequence ID" value="CAE7436863.1"/>
    <property type="molecule type" value="Genomic_DNA"/>
</dbReference>
<feature type="compositionally biased region" description="Polar residues" evidence="1">
    <location>
        <begin position="167"/>
        <end position="181"/>
    </location>
</feature>
<proteinExistence type="predicted"/>
<feature type="compositionally biased region" description="Basic and acidic residues" evidence="1">
    <location>
        <begin position="148"/>
        <end position="162"/>
    </location>
</feature>
<accession>A0A812RGE0</accession>
<organism evidence="2 3">
    <name type="scientific">Symbiodinium natans</name>
    <dbReference type="NCBI Taxonomy" id="878477"/>
    <lineage>
        <taxon>Eukaryota</taxon>
        <taxon>Sar</taxon>
        <taxon>Alveolata</taxon>
        <taxon>Dinophyceae</taxon>
        <taxon>Suessiales</taxon>
        <taxon>Symbiodiniaceae</taxon>
        <taxon>Symbiodinium</taxon>
    </lineage>
</organism>
<dbReference type="AlphaFoldDB" id="A0A812RGE0"/>
<feature type="region of interest" description="Disordered" evidence="1">
    <location>
        <begin position="476"/>
        <end position="509"/>
    </location>
</feature>
<feature type="region of interest" description="Disordered" evidence="1">
    <location>
        <begin position="1"/>
        <end position="302"/>
    </location>
</feature>
<comment type="caution">
    <text evidence="2">The sequence shown here is derived from an EMBL/GenBank/DDBJ whole genome shotgun (WGS) entry which is preliminary data.</text>
</comment>
<feature type="compositionally biased region" description="Polar residues" evidence="1">
    <location>
        <begin position="84"/>
        <end position="95"/>
    </location>
</feature>
<gene>
    <name evidence="2" type="ORF">SNAT2548_LOCUS23742</name>
</gene>
<evidence type="ECO:0000256" key="1">
    <source>
        <dbReference type="SAM" id="MobiDB-lite"/>
    </source>
</evidence>